<dbReference type="InterPro" id="IPR042241">
    <property type="entry name" value="GCP_C_sf"/>
</dbReference>
<evidence type="ECO:0000313" key="9">
    <source>
        <dbReference type="Proteomes" id="UP000515160"/>
    </source>
</evidence>
<feature type="domain" description="Gamma tubulin complex component C-terminal" evidence="7">
    <location>
        <begin position="538"/>
        <end position="869"/>
    </location>
</feature>
<dbReference type="GO" id="GO:0051225">
    <property type="term" value="P:spindle assembly"/>
    <property type="evidence" value="ECO:0007669"/>
    <property type="project" value="TreeGrafter"/>
</dbReference>
<evidence type="ECO:0000256" key="4">
    <source>
        <dbReference type="ARBA" id="ARBA00022701"/>
    </source>
</evidence>
<dbReference type="OrthoDB" id="5860513at2759"/>
<organism evidence="9 10">
    <name type="scientific">Drosophila albomicans</name>
    <name type="common">Fruit fly</name>
    <dbReference type="NCBI Taxonomy" id="7291"/>
    <lineage>
        <taxon>Eukaryota</taxon>
        <taxon>Metazoa</taxon>
        <taxon>Ecdysozoa</taxon>
        <taxon>Arthropoda</taxon>
        <taxon>Hexapoda</taxon>
        <taxon>Insecta</taxon>
        <taxon>Pterygota</taxon>
        <taxon>Neoptera</taxon>
        <taxon>Endopterygota</taxon>
        <taxon>Diptera</taxon>
        <taxon>Brachycera</taxon>
        <taxon>Muscomorpha</taxon>
        <taxon>Ephydroidea</taxon>
        <taxon>Drosophilidae</taxon>
        <taxon>Drosophila</taxon>
    </lineage>
</organism>
<keyword evidence="9" id="KW-1185">Reference proteome</keyword>
<dbReference type="GO" id="GO:0031122">
    <property type="term" value="P:cytoplasmic microtubule organization"/>
    <property type="evidence" value="ECO:0007669"/>
    <property type="project" value="TreeGrafter"/>
</dbReference>
<dbReference type="Pfam" id="PF04130">
    <property type="entry name" value="GCP_C_terminal"/>
    <property type="match status" value="1"/>
</dbReference>
<evidence type="ECO:0000256" key="3">
    <source>
        <dbReference type="ARBA" id="ARBA00022490"/>
    </source>
</evidence>
<dbReference type="GO" id="GO:0051321">
    <property type="term" value="P:meiotic cell cycle"/>
    <property type="evidence" value="ECO:0007669"/>
    <property type="project" value="TreeGrafter"/>
</dbReference>
<dbReference type="PANTHER" id="PTHR19302">
    <property type="entry name" value="GAMMA TUBULIN COMPLEX PROTEIN"/>
    <property type="match status" value="1"/>
</dbReference>
<keyword evidence="5" id="KW-0206">Cytoskeleton</keyword>
<evidence type="ECO:0000313" key="10">
    <source>
        <dbReference type="RefSeq" id="XP_034098853.1"/>
    </source>
</evidence>
<dbReference type="GeneID" id="117564256"/>
<dbReference type="InterPro" id="IPR041470">
    <property type="entry name" value="GCP_N"/>
</dbReference>
<evidence type="ECO:0000259" key="8">
    <source>
        <dbReference type="Pfam" id="PF17681"/>
    </source>
</evidence>
<dbReference type="GO" id="GO:0000278">
    <property type="term" value="P:mitotic cell cycle"/>
    <property type="evidence" value="ECO:0007669"/>
    <property type="project" value="TreeGrafter"/>
</dbReference>
<dbReference type="Gene3D" id="1.20.120.1900">
    <property type="entry name" value="Gamma-tubulin complex, C-terminal domain"/>
    <property type="match status" value="1"/>
</dbReference>
<evidence type="ECO:0000256" key="2">
    <source>
        <dbReference type="ARBA" id="ARBA00010337"/>
    </source>
</evidence>
<accession>A0A6P8WHU8</accession>
<dbReference type="GO" id="GO:0005874">
    <property type="term" value="C:microtubule"/>
    <property type="evidence" value="ECO:0007669"/>
    <property type="project" value="UniProtKB-KW"/>
</dbReference>
<dbReference type="RefSeq" id="XP_034098853.1">
    <property type="nucleotide sequence ID" value="XM_034242962.2"/>
</dbReference>
<feature type="domain" description="Gamma tubulin complex component protein N-terminal" evidence="8">
    <location>
        <begin position="223"/>
        <end position="533"/>
    </location>
</feature>
<evidence type="ECO:0000256" key="5">
    <source>
        <dbReference type="ARBA" id="ARBA00023212"/>
    </source>
</evidence>
<dbReference type="AlphaFoldDB" id="A0A6P8WHU8"/>
<name>A0A6P8WHU8_DROAB</name>
<protein>
    <submittedName>
        <fullName evidence="10">Gamma-tubulin complex component 3-like</fullName>
    </submittedName>
</protein>
<dbReference type="InterPro" id="IPR007259">
    <property type="entry name" value="GCP"/>
</dbReference>
<feature type="region of interest" description="Disordered" evidence="6">
    <location>
        <begin position="1"/>
        <end position="24"/>
    </location>
</feature>
<comment type="similarity">
    <text evidence="2">Belongs to the TUBGCP family.</text>
</comment>
<dbReference type="GO" id="GO:0000922">
    <property type="term" value="C:spindle pole"/>
    <property type="evidence" value="ECO:0007669"/>
    <property type="project" value="InterPro"/>
</dbReference>
<reference evidence="10" key="1">
    <citation type="submission" date="2025-08" db="UniProtKB">
        <authorList>
            <consortium name="RefSeq"/>
        </authorList>
    </citation>
    <scope>IDENTIFICATION</scope>
    <source>
        <strain evidence="10">15112-1751.03</strain>
        <tissue evidence="10">Whole Adult</tissue>
    </source>
</reference>
<keyword evidence="3" id="KW-0963">Cytoplasm</keyword>
<comment type="subcellular location">
    <subcellularLocation>
        <location evidence="1">Cytoplasm</location>
        <location evidence="1">Cytoskeleton</location>
    </subcellularLocation>
</comment>
<dbReference type="Proteomes" id="UP000515160">
    <property type="component" value="Chromosome X"/>
</dbReference>
<keyword evidence="4" id="KW-0493">Microtubule</keyword>
<feature type="compositionally biased region" description="Low complexity" evidence="6">
    <location>
        <begin position="145"/>
        <end position="184"/>
    </location>
</feature>
<dbReference type="GO" id="GO:0000930">
    <property type="term" value="C:gamma-tubulin complex"/>
    <property type="evidence" value="ECO:0007669"/>
    <property type="project" value="TreeGrafter"/>
</dbReference>
<dbReference type="Pfam" id="PF17681">
    <property type="entry name" value="GCP_N_terminal"/>
    <property type="match status" value="1"/>
</dbReference>
<evidence type="ECO:0000256" key="6">
    <source>
        <dbReference type="SAM" id="MobiDB-lite"/>
    </source>
</evidence>
<gene>
    <name evidence="10" type="primary">LOC117564256</name>
</gene>
<feature type="region of interest" description="Disordered" evidence="6">
    <location>
        <begin position="145"/>
        <end position="189"/>
    </location>
</feature>
<proteinExistence type="inferred from homology"/>
<feature type="compositionally biased region" description="Low complexity" evidence="6">
    <location>
        <begin position="1"/>
        <end position="18"/>
    </location>
</feature>
<evidence type="ECO:0000259" key="7">
    <source>
        <dbReference type="Pfam" id="PF04130"/>
    </source>
</evidence>
<dbReference type="PANTHER" id="PTHR19302:SF14">
    <property type="entry name" value="GAMMA-TUBULIN COMPLEX COMPONENT 3"/>
    <property type="match status" value="1"/>
</dbReference>
<dbReference type="GO" id="GO:0007020">
    <property type="term" value="P:microtubule nucleation"/>
    <property type="evidence" value="ECO:0007669"/>
    <property type="project" value="InterPro"/>
</dbReference>
<dbReference type="InterPro" id="IPR040457">
    <property type="entry name" value="GCP_C"/>
</dbReference>
<dbReference type="GO" id="GO:0043015">
    <property type="term" value="F:gamma-tubulin binding"/>
    <property type="evidence" value="ECO:0007669"/>
    <property type="project" value="InterPro"/>
</dbReference>
<sequence length="908" mass="102485">MSQHSKFTSCSSSSSNNNHSKHKDIKSLLPNFNEFIDGKDSLDNLDAFVSNAVQFIAMCPNAFNKQLPKSENECLQKIMQAMNARSTGGQQQPGQIFYEQYNDATESINEQRVRDMLANLLLCSVQDDSQLQLLLGDGSLLLPPHSSKSSLQSSSQHNGNGNGLRNGNSNGNSSGTSNSNSSGNTISYDPTQASVALGQQPIPNYMLELAKQQNIDVGDDIVQNAIYSFIGVQGKYLKKDVVTGRFKLDAAHAKQLSSGQSSLLLRLAELGYYHDQVKKYSNSSTGYNAMGSMGYAFMSRLKEELNDYHGQVAQLLDVVKRHRLGQLTDYANSDLDWLQQRQQAPLTLMKLITWYMRPLQRMQWLTKISNACQLRKGGELASVVYGFLNNGNPMLDKLANDLLSVCCVPLVHMISKWMLEGGIEDNHGEFFVESLAEVGADRLWHDKFRLRLSMIPSFISHELADKILKTGKCINFLREICKIEEAVKGRKELKHIIDNQVSHIFAFVPDTTWHAAIETCYAQTSKHVLDIMVGPHKLLVHLQGMRRYLLLGQGDFATIFIENIKDELVKLGSDIYSHDLSAMLDAALRGTNAQYDDPEILNHLDVVVKTPYPGDCGWDVISLQYTVRGPLATMLEPAMPTYKTLFKPLWRMKHMEFVLSTNIWKEQMGNAKALRALNNEIGKATYRLNLFTAEIMHFVHQMQYYVHFEVIECNWVELQKRMQEATALDDILDAHSKFLQAISIGCFVKDSTNKESHLGVVYDTIISLVNIQAQFYDDCFTELNARKEMAKIIAESEQSGRFGLTTVQKMERDQERKIFEQKVMTFCHTLEDTSSIYGKAVGGFLLALNSSTDPNLQLFGTRLDFNEYYKKRDTNLSKPLTFEHMRMSNVNGHTKSHSTGRYSMAPQL</sequence>
<dbReference type="GO" id="GO:0051011">
    <property type="term" value="F:microtubule minus-end binding"/>
    <property type="evidence" value="ECO:0007669"/>
    <property type="project" value="TreeGrafter"/>
</dbReference>
<evidence type="ECO:0000256" key="1">
    <source>
        <dbReference type="ARBA" id="ARBA00004245"/>
    </source>
</evidence>